<evidence type="ECO:0000313" key="2">
    <source>
        <dbReference type="EMBL" id="CAI9167269.1"/>
    </source>
</evidence>
<evidence type="ECO:0000256" key="1">
    <source>
        <dbReference type="SAM" id="MobiDB-lite"/>
    </source>
</evidence>
<organism evidence="2 3">
    <name type="scientific">Rangifer tarandus platyrhynchus</name>
    <name type="common">Svalbard reindeer</name>
    <dbReference type="NCBI Taxonomy" id="3082113"/>
    <lineage>
        <taxon>Eukaryota</taxon>
        <taxon>Metazoa</taxon>
        <taxon>Chordata</taxon>
        <taxon>Craniata</taxon>
        <taxon>Vertebrata</taxon>
        <taxon>Euteleostomi</taxon>
        <taxon>Mammalia</taxon>
        <taxon>Eutheria</taxon>
        <taxon>Laurasiatheria</taxon>
        <taxon>Artiodactyla</taxon>
        <taxon>Ruminantia</taxon>
        <taxon>Pecora</taxon>
        <taxon>Cervidae</taxon>
        <taxon>Odocoileinae</taxon>
        <taxon>Rangifer</taxon>
    </lineage>
</organism>
<sequence length="118" mass="12492">MQPPAPFQGRTEILDLPLAATQTARQRRAPPGLGIVFTLKPACTSDYPRPNSPQNQNSRLPGGSRPAPPPGSCVGKTERPAETWVRLDSASQRSGTTTPEMPYGRRPADSGAGQSLAS</sequence>
<proteinExistence type="predicted"/>
<reference evidence="2" key="1">
    <citation type="submission" date="2023-04" db="EMBL/GenBank/DDBJ databases">
        <authorList>
            <consortium name="ELIXIR-Norway"/>
        </authorList>
    </citation>
    <scope>NUCLEOTIDE SEQUENCE [LARGE SCALE GENOMIC DNA]</scope>
</reference>
<feature type="region of interest" description="Disordered" evidence="1">
    <location>
        <begin position="42"/>
        <end position="118"/>
    </location>
</feature>
<feature type="compositionally biased region" description="Polar residues" evidence="1">
    <location>
        <begin position="89"/>
        <end position="99"/>
    </location>
</feature>
<dbReference type="Proteomes" id="UP001176941">
    <property type="component" value="Chromosome 26"/>
</dbReference>
<keyword evidence="3" id="KW-1185">Reference proteome</keyword>
<accession>A0ABN8Z0F8</accession>
<name>A0ABN8Z0F8_RANTA</name>
<evidence type="ECO:0000313" key="3">
    <source>
        <dbReference type="Proteomes" id="UP001176941"/>
    </source>
</evidence>
<protein>
    <submittedName>
        <fullName evidence="2">Uncharacterized protein</fullName>
    </submittedName>
</protein>
<dbReference type="EMBL" id="OX459962">
    <property type="protein sequence ID" value="CAI9167269.1"/>
    <property type="molecule type" value="Genomic_DNA"/>
</dbReference>
<gene>
    <name evidence="2" type="ORF">MRATA1EN1_LOCUS16231</name>
</gene>